<keyword evidence="9" id="KW-1185">Reference proteome</keyword>
<keyword evidence="2" id="KW-0973">c-di-GMP</keyword>
<evidence type="ECO:0000259" key="4">
    <source>
        <dbReference type="PROSITE" id="PS50112"/>
    </source>
</evidence>
<comment type="caution">
    <text evidence="8">The sequence shown here is derived from an EMBL/GenBank/DDBJ whole genome shotgun (WGS) entry which is preliminary data.</text>
</comment>
<dbReference type="Pfam" id="PF00990">
    <property type="entry name" value="GGDEF"/>
    <property type="match status" value="1"/>
</dbReference>
<proteinExistence type="predicted"/>
<dbReference type="GO" id="GO:0071111">
    <property type="term" value="F:cyclic-guanylate-specific phosphodiesterase activity"/>
    <property type="evidence" value="ECO:0007669"/>
    <property type="project" value="UniProtKB-EC"/>
</dbReference>
<dbReference type="Gene3D" id="3.30.450.20">
    <property type="entry name" value="PAS domain"/>
    <property type="match status" value="1"/>
</dbReference>
<evidence type="ECO:0000313" key="8">
    <source>
        <dbReference type="EMBL" id="CAD5106452.1"/>
    </source>
</evidence>
<gene>
    <name evidence="8" type="ORF">PSEWESI4_00715</name>
</gene>
<dbReference type="InterPro" id="IPR001633">
    <property type="entry name" value="EAL_dom"/>
</dbReference>
<dbReference type="Gene3D" id="3.30.70.270">
    <property type="match status" value="1"/>
</dbReference>
<evidence type="ECO:0000259" key="6">
    <source>
        <dbReference type="PROSITE" id="PS50883"/>
    </source>
</evidence>
<dbReference type="CDD" id="cd01949">
    <property type="entry name" value="GGDEF"/>
    <property type="match status" value="1"/>
</dbReference>
<feature type="transmembrane region" description="Helical" evidence="3">
    <location>
        <begin position="44"/>
        <end position="62"/>
    </location>
</feature>
<keyword evidence="3" id="KW-0472">Membrane</keyword>
<evidence type="ECO:0000256" key="1">
    <source>
        <dbReference type="ARBA" id="ARBA00012282"/>
    </source>
</evidence>
<dbReference type="NCBIfam" id="NF045675">
    <property type="entry name" value="PhdiestaseDibA"/>
    <property type="match status" value="1"/>
</dbReference>
<organism evidence="8 9">
    <name type="scientific">Zestomonas carbonaria</name>
    <dbReference type="NCBI Taxonomy" id="2762745"/>
    <lineage>
        <taxon>Bacteria</taxon>
        <taxon>Pseudomonadati</taxon>
        <taxon>Pseudomonadota</taxon>
        <taxon>Gammaproteobacteria</taxon>
        <taxon>Pseudomonadales</taxon>
        <taxon>Pseudomonadaceae</taxon>
        <taxon>Zestomonas</taxon>
    </lineage>
</organism>
<dbReference type="InterPro" id="IPR001610">
    <property type="entry name" value="PAC"/>
</dbReference>
<dbReference type="SUPFAM" id="SSF55073">
    <property type="entry name" value="Nucleotide cyclase"/>
    <property type="match status" value="1"/>
</dbReference>
<dbReference type="InterPro" id="IPR035919">
    <property type="entry name" value="EAL_sf"/>
</dbReference>
<dbReference type="NCBIfam" id="TIGR00254">
    <property type="entry name" value="GGDEF"/>
    <property type="match status" value="1"/>
</dbReference>
<protein>
    <recommendedName>
        <fullName evidence="1">cyclic-guanylate-specific phosphodiesterase</fullName>
        <ecNumber evidence="1">3.1.4.52</ecNumber>
    </recommendedName>
</protein>
<dbReference type="CDD" id="cd00130">
    <property type="entry name" value="PAS"/>
    <property type="match status" value="1"/>
</dbReference>
<dbReference type="InterPro" id="IPR043128">
    <property type="entry name" value="Rev_trsase/Diguanyl_cyclase"/>
</dbReference>
<dbReference type="Pfam" id="PF13426">
    <property type="entry name" value="PAS_9"/>
    <property type="match status" value="1"/>
</dbReference>
<dbReference type="SMART" id="SM00091">
    <property type="entry name" value="PAS"/>
    <property type="match status" value="1"/>
</dbReference>
<dbReference type="InterPro" id="IPR052155">
    <property type="entry name" value="Biofilm_reg_signaling"/>
</dbReference>
<dbReference type="AlphaFoldDB" id="A0A7U7I909"/>
<feature type="domain" description="PAS" evidence="4">
    <location>
        <begin position="82"/>
        <end position="128"/>
    </location>
</feature>
<sequence length="628" mass="70904">MPRSSSALRLTLLYLLLAGLWIFLADYLLRSLAVAPEHLEKLQLLRRLAFVGITALALYLILRAHERRQGRQQRELHHHNERLRQATAVFEATQEGVLVTDPQMRIIHVNPAFTRITGYSEDEVLGKTPRLLKSGRHDTSFYREVWRTIEQNHVWTGEIWNRRKDGEIYPQWQCIRAIHDEAGHTSHYVAVFSDISAIKRSQRELDYLAHHDPLSGLPNRLLFLDRVEHALEHGRLRQHGGAVMLLDLDHFKYVNESFSHNVGDQMLKEAGQRLRQHLRGGTTLARLGGDEFALLCEDCQSPAQAAALAERLLEVLHQPFHVNGKPLVIGASIGISLYPRDANSVDQLMRNADSALFKAKSEGRKTFAFYRQELTEQSRQRLELDMALRRALELGELRVHFQPIIDLGSGQRVGAEALVRWQHPHRGLVPPGEFIPLAEEMGLISLLDTWVLEQSCRQLCAWPHLGFIAVNISSRLFCRGELDTQVAQILERTGADPQRLELEITESAVMDDPDAALDLMRRLRQLGVRLSIDDFGTGYSSLTRLKVMPVHKLKIDQSFVSGLAHDSADLAIARSVITLGHSLGLKVLAEGIEQPEQAELLRQLGCDLGQGYLFGRPQPAVDWPSAAA</sequence>
<keyword evidence="3" id="KW-1133">Transmembrane helix</keyword>
<dbReference type="CDD" id="cd01948">
    <property type="entry name" value="EAL"/>
    <property type="match status" value="1"/>
</dbReference>
<feature type="domain" description="EAL" evidence="6">
    <location>
        <begin position="381"/>
        <end position="628"/>
    </location>
</feature>
<dbReference type="PROSITE" id="PS50883">
    <property type="entry name" value="EAL"/>
    <property type="match status" value="1"/>
</dbReference>
<reference evidence="8 9" key="1">
    <citation type="submission" date="2020-08" db="EMBL/GenBank/DDBJ databases">
        <authorList>
            <person name="Criscuolo A."/>
        </authorList>
    </citation>
    <scope>NUCLEOTIDE SEQUENCE [LARGE SCALE GENOMIC DNA]</scope>
    <source>
        <strain evidence="8">CIP111764</strain>
    </source>
</reference>
<dbReference type="PANTHER" id="PTHR44757:SF2">
    <property type="entry name" value="BIOFILM ARCHITECTURE MAINTENANCE PROTEIN MBAA"/>
    <property type="match status" value="1"/>
</dbReference>
<feature type="domain" description="PAC" evidence="5">
    <location>
        <begin position="155"/>
        <end position="207"/>
    </location>
</feature>
<dbReference type="EMBL" id="CAJFCI010000022">
    <property type="protein sequence ID" value="CAD5106452.1"/>
    <property type="molecule type" value="Genomic_DNA"/>
</dbReference>
<dbReference type="NCBIfam" id="TIGR00229">
    <property type="entry name" value="sensory_box"/>
    <property type="match status" value="1"/>
</dbReference>
<name>A0A7U7I909_9GAMM</name>
<dbReference type="PROSITE" id="PS50112">
    <property type="entry name" value="PAS"/>
    <property type="match status" value="1"/>
</dbReference>
<dbReference type="FunFam" id="3.20.20.450:FF:000001">
    <property type="entry name" value="Cyclic di-GMP phosphodiesterase yahA"/>
    <property type="match status" value="1"/>
</dbReference>
<dbReference type="InterPro" id="IPR029787">
    <property type="entry name" value="Nucleotide_cyclase"/>
</dbReference>
<dbReference type="PROSITE" id="PS50887">
    <property type="entry name" value="GGDEF"/>
    <property type="match status" value="1"/>
</dbReference>
<keyword evidence="3" id="KW-0812">Transmembrane</keyword>
<dbReference type="Gene3D" id="3.20.20.450">
    <property type="entry name" value="EAL domain"/>
    <property type="match status" value="1"/>
</dbReference>
<dbReference type="RefSeq" id="WP_187669821.1">
    <property type="nucleotide sequence ID" value="NZ_CAJFCI010000022.1"/>
</dbReference>
<evidence type="ECO:0000259" key="5">
    <source>
        <dbReference type="PROSITE" id="PS50113"/>
    </source>
</evidence>
<feature type="transmembrane region" description="Helical" evidence="3">
    <location>
        <begin position="7"/>
        <end position="24"/>
    </location>
</feature>
<feature type="domain" description="GGDEF" evidence="7">
    <location>
        <begin position="239"/>
        <end position="372"/>
    </location>
</feature>
<evidence type="ECO:0000313" key="9">
    <source>
        <dbReference type="Proteomes" id="UP000583387"/>
    </source>
</evidence>
<evidence type="ECO:0000256" key="3">
    <source>
        <dbReference type="SAM" id="Phobius"/>
    </source>
</evidence>
<dbReference type="EC" id="3.1.4.52" evidence="1"/>
<dbReference type="InterPro" id="IPR000700">
    <property type="entry name" value="PAS-assoc_C"/>
</dbReference>
<dbReference type="SMART" id="SM00052">
    <property type="entry name" value="EAL"/>
    <property type="match status" value="1"/>
</dbReference>
<dbReference type="InterPro" id="IPR035965">
    <property type="entry name" value="PAS-like_dom_sf"/>
</dbReference>
<dbReference type="Pfam" id="PF00563">
    <property type="entry name" value="EAL"/>
    <property type="match status" value="1"/>
</dbReference>
<dbReference type="SUPFAM" id="SSF55785">
    <property type="entry name" value="PYP-like sensor domain (PAS domain)"/>
    <property type="match status" value="1"/>
</dbReference>
<dbReference type="PROSITE" id="PS50113">
    <property type="entry name" value="PAC"/>
    <property type="match status" value="1"/>
</dbReference>
<dbReference type="SMART" id="SM00086">
    <property type="entry name" value="PAC"/>
    <property type="match status" value="1"/>
</dbReference>
<dbReference type="InterPro" id="IPR000014">
    <property type="entry name" value="PAS"/>
</dbReference>
<accession>A0A7U7I909</accession>
<dbReference type="Proteomes" id="UP000583387">
    <property type="component" value="Unassembled WGS sequence"/>
</dbReference>
<dbReference type="InterPro" id="IPR000160">
    <property type="entry name" value="GGDEF_dom"/>
</dbReference>
<evidence type="ECO:0000259" key="7">
    <source>
        <dbReference type="PROSITE" id="PS50887"/>
    </source>
</evidence>
<dbReference type="PANTHER" id="PTHR44757">
    <property type="entry name" value="DIGUANYLATE CYCLASE DGCP"/>
    <property type="match status" value="1"/>
</dbReference>
<dbReference type="SMART" id="SM00267">
    <property type="entry name" value="GGDEF"/>
    <property type="match status" value="1"/>
</dbReference>
<dbReference type="SUPFAM" id="SSF141868">
    <property type="entry name" value="EAL domain-like"/>
    <property type="match status" value="1"/>
</dbReference>
<evidence type="ECO:0000256" key="2">
    <source>
        <dbReference type="ARBA" id="ARBA00022636"/>
    </source>
</evidence>